<dbReference type="PANTHER" id="PTHR24223">
    <property type="entry name" value="ATP-BINDING CASSETTE SUB-FAMILY C"/>
    <property type="match status" value="1"/>
</dbReference>
<feature type="domain" description="ABC transporter" evidence="26">
    <location>
        <begin position="546"/>
        <end position="783"/>
    </location>
</feature>
<dbReference type="InterPro" id="IPR027417">
    <property type="entry name" value="P-loop_NTPase"/>
</dbReference>
<feature type="transmembrane region" description="Helical" evidence="25">
    <location>
        <begin position="358"/>
        <end position="380"/>
    </location>
</feature>
<dbReference type="Pfam" id="PF00005">
    <property type="entry name" value="ABC_tran"/>
    <property type="match status" value="2"/>
</dbReference>
<evidence type="ECO:0000256" key="9">
    <source>
        <dbReference type="ARBA" id="ARBA00022840"/>
    </source>
</evidence>
<evidence type="ECO:0000256" key="16">
    <source>
        <dbReference type="ARBA" id="ARBA00041009"/>
    </source>
</evidence>
<evidence type="ECO:0000256" key="17">
    <source>
        <dbReference type="ARBA" id="ARBA00041345"/>
    </source>
</evidence>
<dbReference type="PROSITE" id="PS00211">
    <property type="entry name" value="ABC_TRANSPORTER_1"/>
    <property type="match status" value="2"/>
</dbReference>
<comment type="catalytic activity">
    <reaction evidence="15">
        <text>ATP + H2O + xenobioticSide 1 = ADP + phosphate + xenobioticSide 2.</text>
        <dbReference type="EC" id="7.6.2.2"/>
    </reaction>
</comment>
<dbReference type="Proteomes" id="UP000694567">
    <property type="component" value="Unplaced"/>
</dbReference>
<protein>
    <recommendedName>
        <fullName evidence="16">Multidrug resistance-associated protein 1</fullName>
        <ecNumber evidence="3">7.6.2.2</ecNumber>
        <ecNumber evidence="14">7.6.2.3</ecNumber>
    </recommendedName>
    <alternativeName>
        <fullName evidence="19">ATP-binding cassette sub-family C member 1</fullName>
    </alternativeName>
    <alternativeName>
        <fullName evidence="18">Glutathione-S-conjugate-translocating ATPase ABCC1</fullName>
    </alternativeName>
    <alternativeName>
        <fullName evidence="17">Leukotriene C(4) transporter</fullName>
    </alternativeName>
</protein>
<dbReference type="Gene3D" id="3.40.50.300">
    <property type="entry name" value="P-loop containing nucleotide triphosphate hydrolases"/>
    <property type="match status" value="2"/>
</dbReference>
<keyword evidence="8" id="KW-0547">Nucleotide-binding</keyword>
<feature type="transmembrane region" description="Helical" evidence="25">
    <location>
        <begin position="887"/>
        <end position="905"/>
    </location>
</feature>
<dbReference type="GO" id="GO:0034634">
    <property type="term" value="F:glutathione transmembrane transporter activity"/>
    <property type="evidence" value="ECO:0007669"/>
    <property type="project" value="TreeGrafter"/>
</dbReference>
<dbReference type="InterPro" id="IPR050173">
    <property type="entry name" value="ABC_transporter_C-like"/>
</dbReference>
<evidence type="ECO:0000256" key="5">
    <source>
        <dbReference type="ARBA" id="ARBA00022475"/>
    </source>
</evidence>
<dbReference type="SUPFAM" id="SSF52540">
    <property type="entry name" value="P-loop containing nucleoside triphosphate hydrolases"/>
    <property type="match status" value="2"/>
</dbReference>
<evidence type="ECO:0000256" key="18">
    <source>
        <dbReference type="ARBA" id="ARBA00041913"/>
    </source>
</evidence>
<dbReference type="CDD" id="cd03244">
    <property type="entry name" value="ABCC_MRP_domain2"/>
    <property type="match status" value="1"/>
</dbReference>
<evidence type="ECO:0000256" key="2">
    <source>
        <dbReference type="ARBA" id="ARBA00009726"/>
    </source>
</evidence>
<dbReference type="GO" id="GO:0016887">
    <property type="term" value="F:ATP hydrolysis activity"/>
    <property type="evidence" value="ECO:0007669"/>
    <property type="project" value="InterPro"/>
</dbReference>
<dbReference type="CDD" id="cd03250">
    <property type="entry name" value="ABCC_MRP_domain1"/>
    <property type="match status" value="1"/>
</dbReference>
<evidence type="ECO:0000256" key="22">
    <source>
        <dbReference type="ARBA" id="ARBA00047576"/>
    </source>
</evidence>
<dbReference type="CDD" id="cd18603">
    <property type="entry name" value="ABC_6TM_MRP1_2_3_6_D2_like"/>
    <property type="match status" value="1"/>
</dbReference>
<dbReference type="SMART" id="SM00382">
    <property type="entry name" value="AAA"/>
    <property type="match status" value="2"/>
</dbReference>
<feature type="transmembrane region" description="Helical" evidence="25">
    <location>
        <begin position="845"/>
        <end position="867"/>
    </location>
</feature>
<dbReference type="EC" id="7.6.2.3" evidence="14"/>
<organism evidence="28 29">
    <name type="scientific">Bubo bubo</name>
    <name type="common">Eurasian eagle-owl</name>
    <name type="synonym">Strix bubo</name>
    <dbReference type="NCBI Taxonomy" id="30461"/>
    <lineage>
        <taxon>Eukaryota</taxon>
        <taxon>Metazoa</taxon>
        <taxon>Chordata</taxon>
        <taxon>Craniata</taxon>
        <taxon>Vertebrata</taxon>
        <taxon>Euteleostomi</taxon>
        <taxon>Archelosauria</taxon>
        <taxon>Archosauria</taxon>
        <taxon>Dinosauria</taxon>
        <taxon>Saurischia</taxon>
        <taxon>Theropoda</taxon>
        <taxon>Coelurosauria</taxon>
        <taxon>Aves</taxon>
        <taxon>Neognathae</taxon>
        <taxon>Neoaves</taxon>
        <taxon>Telluraves</taxon>
        <taxon>Strigiformes</taxon>
        <taxon>Strigidae</taxon>
        <taxon>Bubo</taxon>
    </lineage>
</organism>
<dbReference type="PANTHER" id="PTHR24223:SF241">
    <property type="entry name" value="MULTIDRUG RESISTANCE-ASSOCIATED PROTEIN 1"/>
    <property type="match status" value="1"/>
</dbReference>
<dbReference type="FunFam" id="1.20.1560.10:FF:000007">
    <property type="entry name" value="ATP-binding cassette subfamily C member 1"/>
    <property type="match status" value="1"/>
</dbReference>
<dbReference type="PROSITE" id="PS50893">
    <property type="entry name" value="ABC_TRANSPORTER_2"/>
    <property type="match status" value="2"/>
</dbReference>
<dbReference type="GO" id="GO:0005524">
    <property type="term" value="F:ATP binding"/>
    <property type="evidence" value="ECO:0007669"/>
    <property type="project" value="UniProtKB-KW"/>
</dbReference>
<feature type="transmembrane region" description="Helical" evidence="25">
    <location>
        <begin position="912"/>
        <end position="931"/>
    </location>
</feature>
<evidence type="ECO:0000256" key="6">
    <source>
        <dbReference type="ARBA" id="ARBA00022692"/>
    </source>
</evidence>
<dbReference type="GO" id="GO:0016323">
    <property type="term" value="C:basolateral plasma membrane"/>
    <property type="evidence" value="ECO:0007669"/>
    <property type="project" value="TreeGrafter"/>
</dbReference>
<dbReference type="InterPro" id="IPR017871">
    <property type="entry name" value="ABC_transporter-like_CS"/>
</dbReference>
<feature type="transmembrane region" description="Helical" evidence="25">
    <location>
        <begin position="152"/>
        <end position="174"/>
    </location>
</feature>
<keyword evidence="29" id="KW-1185">Reference proteome</keyword>
<comment type="similarity">
    <text evidence="2">Belongs to the ABC transporter superfamily. ABCC family. Conjugate transporter (TC 3.A.1.208) subfamily.</text>
</comment>
<dbReference type="SUPFAM" id="SSF90123">
    <property type="entry name" value="ABC transporter transmembrane region"/>
    <property type="match status" value="2"/>
</dbReference>
<keyword evidence="9" id="KW-0067">ATP-binding</keyword>
<feature type="transmembrane region" description="Helical" evidence="25">
    <location>
        <begin position="386"/>
        <end position="406"/>
    </location>
</feature>
<evidence type="ECO:0000256" key="1">
    <source>
        <dbReference type="ARBA" id="ARBA00004651"/>
    </source>
</evidence>
<comment type="subcellular location">
    <subcellularLocation>
        <location evidence="1">Cell membrane</location>
        <topology evidence="1">Multi-pass membrane protein</topology>
    </subcellularLocation>
</comment>
<feature type="domain" description="ABC transmembrane type-1" evidence="27">
    <location>
        <begin position="268"/>
        <end position="529"/>
    </location>
</feature>
<dbReference type="EC" id="7.6.2.2" evidence="3"/>
<evidence type="ECO:0000256" key="13">
    <source>
        <dbReference type="ARBA" id="ARBA00023136"/>
    </source>
</evidence>
<evidence type="ECO:0000256" key="19">
    <source>
        <dbReference type="ARBA" id="ARBA00042274"/>
    </source>
</evidence>
<dbReference type="GO" id="GO:0006869">
    <property type="term" value="P:lipid transport"/>
    <property type="evidence" value="ECO:0007669"/>
    <property type="project" value="UniProtKB-KW"/>
</dbReference>
<feature type="compositionally biased region" description="Polar residues" evidence="24">
    <location>
        <begin position="791"/>
        <end position="810"/>
    </location>
</feature>
<evidence type="ECO:0000256" key="21">
    <source>
        <dbReference type="ARBA" id="ARBA00047523"/>
    </source>
</evidence>
<dbReference type="Ensembl" id="ENSBOBT00000015046.1">
    <property type="protein sequence ID" value="ENSBOBP00000014707.1"/>
    <property type="gene ID" value="ENSBOBG00000001256.1"/>
</dbReference>
<evidence type="ECO:0000256" key="11">
    <source>
        <dbReference type="ARBA" id="ARBA00022989"/>
    </source>
</evidence>
<feature type="transmembrane region" description="Helical" evidence="25">
    <location>
        <begin position="119"/>
        <end position="140"/>
    </location>
</feature>
<keyword evidence="13 25" id="KW-0472">Membrane</keyword>
<feature type="transmembrane region" description="Helical" evidence="25">
    <location>
        <begin position="1092"/>
        <end position="1108"/>
    </location>
</feature>
<dbReference type="FunFam" id="3.40.50.300:FF:000293">
    <property type="entry name" value="ATP binding cassette subfamily C member 1"/>
    <property type="match status" value="1"/>
</dbReference>
<keyword evidence="10" id="KW-1278">Translocase</keyword>
<reference evidence="28" key="1">
    <citation type="submission" date="2025-08" db="UniProtKB">
        <authorList>
            <consortium name="Ensembl"/>
        </authorList>
    </citation>
    <scope>IDENTIFICATION</scope>
</reference>
<feature type="transmembrane region" description="Helical" evidence="25">
    <location>
        <begin position="59"/>
        <end position="77"/>
    </location>
</feature>
<dbReference type="FunFam" id="1.20.1560.10:FF:000001">
    <property type="entry name" value="ATP-binding cassette subfamily C member 1"/>
    <property type="match status" value="1"/>
</dbReference>
<evidence type="ECO:0000256" key="23">
    <source>
        <dbReference type="ARBA" id="ARBA00048171"/>
    </source>
</evidence>
<comment type="catalytic activity">
    <reaction evidence="21">
        <text>leukotriene C4(in) + ATP + H2O = leukotriene C4(out) + ADP + phosphate + H(+)</text>
        <dbReference type="Rhea" id="RHEA:38963"/>
        <dbReference type="ChEBI" id="CHEBI:15377"/>
        <dbReference type="ChEBI" id="CHEBI:15378"/>
        <dbReference type="ChEBI" id="CHEBI:30616"/>
        <dbReference type="ChEBI" id="CHEBI:43474"/>
        <dbReference type="ChEBI" id="CHEBI:57973"/>
        <dbReference type="ChEBI" id="CHEBI:456216"/>
    </reaction>
    <physiologicalReaction direction="left-to-right" evidence="21">
        <dbReference type="Rhea" id="RHEA:38964"/>
    </physiologicalReaction>
</comment>
<comment type="catalytic activity">
    <reaction evidence="23">
        <text>2',3'-cGAMP(in) + ATP + H2O = 2',3'-cGAMP(out) + ADP + phosphate + H(+)</text>
        <dbReference type="Rhea" id="RHEA:74887"/>
        <dbReference type="ChEBI" id="CHEBI:15377"/>
        <dbReference type="ChEBI" id="CHEBI:15378"/>
        <dbReference type="ChEBI" id="CHEBI:30616"/>
        <dbReference type="ChEBI" id="CHEBI:43474"/>
        <dbReference type="ChEBI" id="CHEBI:143093"/>
        <dbReference type="ChEBI" id="CHEBI:456216"/>
    </reaction>
</comment>
<dbReference type="FunFam" id="3.40.50.300:FF:000074">
    <property type="entry name" value="Multidrug resistance-associated protein 5 isoform 1"/>
    <property type="match status" value="1"/>
</dbReference>
<dbReference type="Pfam" id="PF24357">
    <property type="entry name" value="TMD0_ABC"/>
    <property type="match status" value="1"/>
</dbReference>
<dbReference type="PROSITE" id="PS50929">
    <property type="entry name" value="ABC_TM1F"/>
    <property type="match status" value="2"/>
</dbReference>
<proteinExistence type="inferred from homology"/>
<keyword evidence="6 25" id="KW-0812">Transmembrane</keyword>
<accession>A0A8C0IES3</accession>
<evidence type="ECO:0000256" key="8">
    <source>
        <dbReference type="ARBA" id="ARBA00022741"/>
    </source>
</evidence>
<feature type="domain" description="ABC transporter" evidence="26">
    <location>
        <begin position="1182"/>
        <end position="1414"/>
    </location>
</feature>
<reference evidence="28" key="2">
    <citation type="submission" date="2025-09" db="UniProtKB">
        <authorList>
            <consortium name="Ensembl"/>
        </authorList>
    </citation>
    <scope>IDENTIFICATION</scope>
</reference>
<feature type="transmembrane region" description="Helical" evidence="25">
    <location>
        <begin position="285"/>
        <end position="306"/>
    </location>
</feature>
<feature type="transmembrane region" description="Helical" evidence="25">
    <location>
        <begin position="20"/>
        <end position="39"/>
    </location>
</feature>
<keyword evidence="11 25" id="KW-1133">Transmembrane helix</keyword>
<evidence type="ECO:0000256" key="10">
    <source>
        <dbReference type="ARBA" id="ARBA00022967"/>
    </source>
</evidence>
<keyword evidence="4" id="KW-0813">Transport</keyword>
<evidence type="ECO:0000256" key="14">
    <source>
        <dbReference type="ARBA" id="ARBA00024220"/>
    </source>
</evidence>
<evidence type="ECO:0000256" key="7">
    <source>
        <dbReference type="ARBA" id="ARBA00022737"/>
    </source>
</evidence>
<evidence type="ECO:0000256" key="4">
    <source>
        <dbReference type="ARBA" id="ARBA00022448"/>
    </source>
</evidence>
<dbReference type="InterPro" id="IPR003593">
    <property type="entry name" value="AAA+_ATPase"/>
</dbReference>
<evidence type="ECO:0000256" key="20">
    <source>
        <dbReference type="ARBA" id="ARBA00047354"/>
    </source>
</evidence>
<keyword evidence="12" id="KW-0445">Lipid transport</keyword>
<dbReference type="GO" id="GO:0008559">
    <property type="term" value="F:ABC-type xenobiotic transporter activity"/>
    <property type="evidence" value="ECO:0007669"/>
    <property type="project" value="UniProtKB-EC"/>
</dbReference>
<evidence type="ECO:0000259" key="26">
    <source>
        <dbReference type="PROSITE" id="PS50893"/>
    </source>
</evidence>
<evidence type="ECO:0000259" key="27">
    <source>
        <dbReference type="PROSITE" id="PS50929"/>
    </source>
</evidence>
<feature type="transmembrane region" description="Helical" evidence="25">
    <location>
        <begin position="89"/>
        <end position="107"/>
    </location>
</feature>
<evidence type="ECO:0000256" key="12">
    <source>
        <dbReference type="ARBA" id="ARBA00023055"/>
    </source>
</evidence>
<name>A0A8C0IES3_BUBBB</name>
<evidence type="ECO:0000313" key="28">
    <source>
        <dbReference type="Ensembl" id="ENSBOBP00000014707.1"/>
    </source>
</evidence>
<evidence type="ECO:0000256" key="15">
    <source>
        <dbReference type="ARBA" id="ARBA00034018"/>
    </source>
</evidence>
<feature type="transmembrane region" description="Helical" evidence="25">
    <location>
        <begin position="988"/>
        <end position="1016"/>
    </location>
</feature>
<comment type="catalytic activity">
    <reaction evidence="20">
        <text>sphing-4-enine 1-phosphate(in) + ATP + H2O = sphing-4-enine 1-phosphate(out) + ADP + phosphate + H(+)</text>
        <dbReference type="Rhea" id="RHEA:38951"/>
        <dbReference type="ChEBI" id="CHEBI:15377"/>
        <dbReference type="ChEBI" id="CHEBI:15378"/>
        <dbReference type="ChEBI" id="CHEBI:30616"/>
        <dbReference type="ChEBI" id="CHEBI:43474"/>
        <dbReference type="ChEBI" id="CHEBI:60119"/>
        <dbReference type="ChEBI" id="CHEBI:456216"/>
    </reaction>
    <physiologicalReaction direction="left-to-right" evidence="20">
        <dbReference type="Rhea" id="RHEA:38952"/>
    </physiologicalReaction>
</comment>
<keyword evidence="7" id="KW-0677">Repeat</keyword>
<feature type="domain" description="ABC transmembrane type-1" evidence="27">
    <location>
        <begin position="852"/>
        <end position="1143"/>
    </location>
</feature>
<dbReference type="InterPro" id="IPR056227">
    <property type="entry name" value="TMD0_ABC"/>
</dbReference>
<dbReference type="Pfam" id="PF00664">
    <property type="entry name" value="ABC_membrane"/>
    <property type="match status" value="2"/>
</dbReference>
<sequence>INTLKDPDKYYFTQCFQNTVLVWIPCIYLWVCFPVYFLYLRCHDRGYIQMSNLNKAKTALGLILWIVCWADLFYSFWERSQNIFQAPFFLVRPTVLGITMLLATFLIQYERIKGVQSSGVMTIFWLISLLCAIVVFRSKIIHALNTVSDLDAFRYATFCIYFVLLFVQLILCCFPERPPLFSETVNDPVSVQFILSAGYCMLMVQGYRRPLEAKDLWSLNKEDKSEEIVPGLARNWAKDTKAQVTQPLLRGPSVIKPAFVRTNSSLHRLLINFVNNKAAPNWQGYFYTGLLFVCACLQTLILHQYFHICFVTGMRLKTAIVGVIYRKALVITNSARKTSTVGEIVNLMSVDAQRFMDLATYINMIWSAPLQVILALYLLWQNLGPSVLAGVAVMILLVPINAVMAMKTKTYQVAQMKSKDNRIKLMNEILNGIKVLKLYAWELAFREKVLEIRQKELKVLKKSAYLAAMATFTWVCAPFLVALSTFAVYVTIDKKNVLDAQKAFVSLALFNILRFPLNMLPMVISSIVEASVSLKRLRVFLSHEELDPDSIIRGPITEGEFLFLLKISMSELCTLYFSINFTVPEGSLVAVVGQVGCGKSSLLSALLGEMDKKEGYVVVKGSVAYVPQQAWVQNATLEDNVIFGREMNESRYKRVIEACALLPDIEILPTGDKTEIGEKGVNLSGGQKQRVSLARAVYCNADVYLFDDPLSAVDAHVGKHIFEKVIGPKGILKNKTRVLVTHAINYLPQMDTILVMSDGEISEMGSYQELLKQDGAFAEFLRTYANAEQSMENSGNRDTGKTQHQSSTAELQKPLAEKNSWKLTEADTAKTGRVKATVYWDYMKAIGLFISFLSIFLFMCNHIASLASNYWLSLWTDDPVINGTQQYTNVRLGVYGALGISQGLLVKNKSSFLGIAVFGYSMVVSIGGIFASRHLHLNLLHNVLRSPMSFFERTPSGNLVNRFSKEIDTIDSTIPPIIKMFMGSTFNVIGACIIILLATPIAAVIIPPLGLVYLLVQRFYVATSRQLKRLESVSRSPVYSHFNETLLGVSVIRAFEEQKRFIKQNDVKVDENQKAYYPSIVANRWLAVRLEYVGNCIVLFAALFAVTARNKLSAGLVGLSVSYSLQITAYLNWLVRMSSELETNIVAVERVKEYAEMEKEAEWSIEQTAPASTWPKEGKVEFRGYGLRYREDLDLVLKNINVTINGGEKIGIVGRTGAGKSSLTLGLFRINEAAEGEIIIDGINIAKIGLHDLRFKITIIPQDPILFSGSLRMNLDPFDQHSDEDIWRSLELAHLKNFVSSLPDKLNHECAEGGENLSVGQRQLVCLARALLRKSKILVLDEATAAVDLETDKLIQSTIKSQFEECTVLTIAHRLNTIMDYTRVLVLDRGEVVECGSPDHLLQEKGIFYSMAKDSGLV</sequence>
<dbReference type="InterPro" id="IPR036640">
    <property type="entry name" value="ABC1_TM_sf"/>
</dbReference>
<evidence type="ECO:0000256" key="25">
    <source>
        <dbReference type="SAM" id="Phobius"/>
    </source>
</evidence>
<feature type="region of interest" description="Disordered" evidence="24">
    <location>
        <begin position="791"/>
        <end position="811"/>
    </location>
</feature>
<evidence type="ECO:0000256" key="24">
    <source>
        <dbReference type="SAM" id="MobiDB-lite"/>
    </source>
</evidence>
<dbReference type="CDD" id="cd18595">
    <property type="entry name" value="ABC_6TM_MRP1_2_3_6_D1_like"/>
    <property type="match status" value="1"/>
</dbReference>
<dbReference type="GO" id="GO:0015431">
    <property type="term" value="F:ABC-type glutathione S-conjugate transporter activity"/>
    <property type="evidence" value="ECO:0007669"/>
    <property type="project" value="UniProtKB-EC"/>
</dbReference>
<dbReference type="Gene3D" id="1.20.1560.10">
    <property type="entry name" value="ABC transporter type 1, transmembrane domain"/>
    <property type="match status" value="2"/>
</dbReference>
<evidence type="ECO:0000313" key="29">
    <source>
        <dbReference type="Proteomes" id="UP000694567"/>
    </source>
</evidence>
<evidence type="ECO:0000256" key="3">
    <source>
        <dbReference type="ARBA" id="ARBA00012191"/>
    </source>
</evidence>
<feature type="transmembrane region" description="Helical" evidence="25">
    <location>
        <begin position="464"/>
        <end position="492"/>
    </location>
</feature>
<dbReference type="InterPro" id="IPR011527">
    <property type="entry name" value="ABC1_TM_dom"/>
</dbReference>
<dbReference type="InterPro" id="IPR003439">
    <property type="entry name" value="ABC_transporter-like_ATP-bd"/>
</dbReference>
<keyword evidence="5" id="KW-1003">Cell membrane</keyword>
<comment type="catalytic activity">
    <reaction evidence="22">
        <text>17beta-estradiol 17-O-(beta-D-glucuronate)(in) + ATP + H2O = 17beta-estradiol 17-O-(beta-D-glucuronate)(out) + ADP + phosphate + H(+)</text>
        <dbReference type="Rhea" id="RHEA:60128"/>
        <dbReference type="ChEBI" id="CHEBI:15377"/>
        <dbReference type="ChEBI" id="CHEBI:15378"/>
        <dbReference type="ChEBI" id="CHEBI:30616"/>
        <dbReference type="ChEBI" id="CHEBI:43474"/>
        <dbReference type="ChEBI" id="CHEBI:82961"/>
        <dbReference type="ChEBI" id="CHEBI:456216"/>
    </reaction>
    <physiologicalReaction direction="left-to-right" evidence="22">
        <dbReference type="Rhea" id="RHEA:60129"/>
    </physiologicalReaction>
</comment>